<dbReference type="OrthoDB" id="424465at2759"/>
<gene>
    <name evidence="1" type="ORF">PIIN_05992</name>
</gene>
<accession>G4TL64</accession>
<sequence>MPEPEDTDQALRFEKKLQYRFMGSAEMLSISSEIVSLYTYKHGRESPELLVWDWVTGRQAEHSILWDVLRDDGRYAGHPSLHSTPSAIFLVGGLLGWHRLHPVQTMDTGDSWGYNRATQVKSPREDAEFLRYSSQGRCSKPWWNVKRSWHRLVSYPSHGDDLARPIKIFSFEVRIFRRPDRD</sequence>
<evidence type="ECO:0000313" key="1">
    <source>
        <dbReference type="EMBL" id="CCA72057.1"/>
    </source>
</evidence>
<keyword evidence="2" id="KW-1185">Reference proteome</keyword>
<organism evidence="1 2">
    <name type="scientific">Serendipita indica (strain DSM 11827)</name>
    <name type="common">Root endophyte fungus</name>
    <name type="synonym">Piriformospora indica</name>
    <dbReference type="NCBI Taxonomy" id="1109443"/>
    <lineage>
        <taxon>Eukaryota</taxon>
        <taxon>Fungi</taxon>
        <taxon>Dikarya</taxon>
        <taxon>Basidiomycota</taxon>
        <taxon>Agaricomycotina</taxon>
        <taxon>Agaricomycetes</taxon>
        <taxon>Sebacinales</taxon>
        <taxon>Serendipitaceae</taxon>
        <taxon>Serendipita</taxon>
    </lineage>
</organism>
<protein>
    <submittedName>
        <fullName evidence="1">Uncharacterized protein</fullName>
    </submittedName>
</protein>
<dbReference type="Proteomes" id="UP000007148">
    <property type="component" value="Unassembled WGS sequence"/>
</dbReference>
<dbReference type="AlphaFoldDB" id="G4TL64"/>
<dbReference type="EMBL" id="CAFZ01000146">
    <property type="protein sequence ID" value="CCA72057.1"/>
    <property type="molecule type" value="Genomic_DNA"/>
</dbReference>
<name>G4TL64_SERID</name>
<proteinExistence type="predicted"/>
<evidence type="ECO:0000313" key="2">
    <source>
        <dbReference type="Proteomes" id="UP000007148"/>
    </source>
</evidence>
<dbReference type="InParanoid" id="G4TL64"/>
<comment type="caution">
    <text evidence="1">The sequence shown here is derived from an EMBL/GenBank/DDBJ whole genome shotgun (WGS) entry which is preliminary data.</text>
</comment>
<dbReference type="HOGENOM" id="CLU_1482567_0_0_1"/>
<reference evidence="1 2" key="1">
    <citation type="journal article" date="2011" name="PLoS Pathog.">
        <title>Endophytic Life Strategies Decoded by Genome and Transcriptome Analyses of the Mutualistic Root Symbiont Piriformospora indica.</title>
        <authorList>
            <person name="Zuccaro A."/>
            <person name="Lahrmann U."/>
            <person name="Guldener U."/>
            <person name="Langen G."/>
            <person name="Pfiffi S."/>
            <person name="Biedenkopf D."/>
            <person name="Wong P."/>
            <person name="Samans B."/>
            <person name="Grimm C."/>
            <person name="Basiewicz M."/>
            <person name="Murat C."/>
            <person name="Martin F."/>
            <person name="Kogel K.H."/>
        </authorList>
    </citation>
    <scope>NUCLEOTIDE SEQUENCE [LARGE SCALE GENOMIC DNA]</scope>
    <source>
        <strain evidence="1 2">DSM 11827</strain>
    </source>
</reference>